<keyword evidence="3" id="KW-1185">Reference proteome</keyword>
<evidence type="ECO:0000313" key="2">
    <source>
        <dbReference type="EMBL" id="MFC4910038.1"/>
    </source>
</evidence>
<dbReference type="InterPro" id="IPR002575">
    <property type="entry name" value="Aminoglycoside_PTrfase"/>
</dbReference>
<gene>
    <name evidence="2" type="ORF">ACFPCY_22135</name>
</gene>
<sequence>MNDFDGGWDSTATLTDGWVERVPRRPDVHVRLLAEVRLMPWLAPRLPLPVPIPELVSEDPLTVRHRLVPGDPLESPTAGQGRSLGEFLRALHDTPTDEARAHGLRDIRDEFAEDLALFRTHVIPLLPEDARADAAALLEAVDQGIATTVVHADLGPEHILTRDGRLSGVIDFGDAHAGDPAIDLAWTLHGTPPAFANALATAYGVTPPLRARALLWHKLGPWYEVTRGVTTDDPAMRDEGLAAVRSRLAL</sequence>
<dbReference type="InterPro" id="IPR011009">
    <property type="entry name" value="Kinase-like_dom_sf"/>
</dbReference>
<accession>A0ABV9U0R9</accession>
<dbReference type="Gene3D" id="3.30.200.20">
    <property type="entry name" value="Phosphorylase Kinase, domain 1"/>
    <property type="match status" value="1"/>
</dbReference>
<dbReference type="Gene3D" id="3.90.1200.10">
    <property type="match status" value="1"/>
</dbReference>
<dbReference type="InterPro" id="IPR051678">
    <property type="entry name" value="AGP_Transferase"/>
</dbReference>
<feature type="domain" description="Aminoglycoside phosphotransferase" evidence="1">
    <location>
        <begin position="4"/>
        <end position="212"/>
    </location>
</feature>
<dbReference type="Pfam" id="PF01636">
    <property type="entry name" value="APH"/>
    <property type="match status" value="1"/>
</dbReference>
<evidence type="ECO:0000259" key="1">
    <source>
        <dbReference type="Pfam" id="PF01636"/>
    </source>
</evidence>
<dbReference type="SUPFAM" id="SSF56112">
    <property type="entry name" value="Protein kinase-like (PK-like)"/>
    <property type="match status" value="1"/>
</dbReference>
<dbReference type="Proteomes" id="UP001595872">
    <property type="component" value="Unassembled WGS sequence"/>
</dbReference>
<dbReference type="PANTHER" id="PTHR21310:SF15">
    <property type="entry name" value="AMINOGLYCOSIDE PHOSPHOTRANSFERASE DOMAIN-CONTAINING PROTEIN"/>
    <property type="match status" value="1"/>
</dbReference>
<dbReference type="PANTHER" id="PTHR21310">
    <property type="entry name" value="AMINOGLYCOSIDE PHOSPHOTRANSFERASE-RELATED-RELATED"/>
    <property type="match status" value="1"/>
</dbReference>
<name>A0ABV9U0R9_9ACTN</name>
<dbReference type="RefSeq" id="WP_378258034.1">
    <property type="nucleotide sequence ID" value="NZ_JBHSIT010000006.1"/>
</dbReference>
<dbReference type="EMBL" id="JBHSIT010000006">
    <property type="protein sequence ID" value="MFC4910038.1"/>
    <property type="molecule type" value="Genomic_DNA"/>
</dbReference>
<comment type="caution">
    <text evidence="2">The sequence shown here is derived from an EMBL/GenBank/DDBJ whole genome shotgun (WGS) entry which is preliminary data.</text>
</comment>
<reference evidence="3" key="1">
    <citation type="journal article" date="2019" name="Int. J. Syst. Evol. Microbiol.">
        <title>The Global Catalogue of Microorganisms (GCM) 10K type strain sequencing project: providing services to taxonomists for standard genome sequencing and annotation.</title>
        <authorList>
            <consortium name="The Broad Institute Genomics Platform"/>
            <consortium name="The Broad Institute Genome Sequencing Center for Infectious Disease"/>
            <person name="Wu L."/>
            <person name="Ma J."/>
        </authorList>
    </citation>
    <scope>NUCLEOTIDE SEQUENCE [LARGE SCALE GENOMIC DNA]</scope>
    <source>
        <strain evidence="3">KLKA75</strain>
    </source>
</reference>
<organism evidence="2 3">
    <name type="scientific">Actinomadura gamaensis</name>
    <dbReference type="NCBI Taxonomy" id="1763541"/>
    <lineage>
        <taxon>Bacteria</taxon>
        <taxon>Bacillati</taxon>
        <taxon>Actinomycetota</taxon>
        <taxon>Actinomycetes</taxon>
        <taxon>Streptosporangiales</taxon>
        <taxon>Thermomonosporaceae</taxon>
        <taxon>Actinomadura</taxon>
    </lineage>
</organism>
<protein>
    <submittedName>
        <fullName evidence="2">Phosphotransferase</fullName>
    </submittedName>
</protein>
<proteinExistence type="predicted"/>
<evidence type="ECO:0000313" key="3">
    <source>
        <dbReference type="Proteomes" id="UP001595872"/>
    </source>
</evidence>